<dbReference type="PANTHER" id="PTHR45888">
    <property type="entry name" value="HL01030P-RELATED"/>
    <property type="match status" value="1"/>
</dbReference>
<evidence type="ECO:0000259" key="13">
    <source>
        <dbReference type="PROSITE" id="PS50157"/>
    </source>
</evidence>
<dbReference type="PROSITE" id="PS50157">
    <property type="entry name" value="ZINC_FINGER_C2H2_2"/>
    <property type="match status" value="1"/>
</dbReference>
<dbReference type="CDD" id="cd15530">
    <property type="entry name" value="PHD2_d4"/>
    <property type="match status" value="1"/>
</dbReference>
<evidence type="ECO:0000313" key="15">
    <source>
        <dbReference type="WBParaSite" id="TREG1_71510.1"/>
    </source>
</evidence>
<evidence type="ECO:0000256" key="7">
    <source>
        <dbReference type="ARBA" id="ARBA00023015"/>
    </source>
</evidence>
<dbReference type="InterPro" id="IPR013087">
    <property type="entry name" value="Znf_C2H2_type"/>
</dbReference>
<dbReference type="SUPFAM" id="SSF57903">
    <property type="entry name" value="FYVE/PHD zinc finger"/>
    <property type="match status" value="2"/>
</dbReference>
<keyword evidence="5 10" id="KW-0863">Zinc-finger</keyword>
<feature type="region of interest" description="Disordered" evidence="11">
    <location>
        <begin position="233"/>
        <end position="311"/>
    </location>
</feature>
<dbReference type="InterPro" id="IPR011011">
    <property type="entry name" value="Znf_FYVE_PHD"/>
</dbReference>
<feature type="domain" description="PHD-type" evidence="12">
    <location>
        <begin position="340"/>
        <end position="400"/>
    </location>
</feature>
<dbReference type="InterPro" id="IPR013083">
    <property type="entry name" value="Znf_RING/FYVE/PHD"/>
</dbReference>
<dbReference type="InterPro" id="IPR019787">
    <property type="entry name" value="Znf_PHD-finger"/>
</dbReference>
<evidence type="ECO:0000256" key="2">
    <source>
        <dbReference type="ARBA" id="ARBA00010539"/>
    </source>
</evidence>
<evidence type="ECO:0000256" key="11">
    <source>
        <dbReference type="SAM" id="MobiDB-lite"/>
    </source>
</evidence>
<dbReference type="CDD" id="cd15619">
    <property type="entry name" value="PHD1_d4"/>
    <property type="match status" value="1"/>
</dbReference>
<dbReference type="InterPro" id="IPR001965">
    <property type="entry name" value="Znf_PHD"/>
</dbReference>
<name>A0AA85K5G3_TRIRE</name>
<dbReference type="Pfam" id="PF14051">
    <property type="entry name" value="DPF1-3_N"/>
    <property type="match status" value="1"/>
</dbReference>
<keyword evidence="7" id="KW-0805">Transcription regulation</keyword>
<dbReference type="PROSITE" id="PS50016">
    <property type="entry name" value="ZF_PHD_2"/>
    <property type="match status" value="2"/>
</dbReference>
<feature type="compositionally biased region" description="Basic residues" evidence="11">
    <location>
        <begin position="157"/>
        <end position="167"/>
    </location>
</feature>
<keyword evidence="6" id="KW-0862">Zinc</keyword>
<evidence type="ECO:0000256" key="8">
    <source>
        <dbReference type="ARBA" id="ARBA00023163"/>
    </source>
</evidence>
<dbReference type="SUPFAM" id="SSF57667">
    <property type="entry name" value="beta-beta-alpha zinc fingers"/>
    <property type="match status" value="1"/>
</dbReference>
<accession>A0AA85K5G3</accession>
<reference evidence="14" key="1">
    <citation type="submission" date="2022-06" db="EMBL/GenBank/DDBJ databases">
        <authorList>
            <person name="Berger JAMES D."/>
            <person name="Berger JAMES D."/>
        </authorList>
    </citation>
    <scope>NUCLEOTIDE SEQUENCE [LARGE SCALE GENOMIC DNA]</scope>
</reference>
<evidence type="ECO:0008006" key="16">
    <source>
        <dbReference type="Google" id="ProtNLM"/>
    </source>
</evidence>
<evidence type="ECO:0000256" key="6">
    <source>
        <dbReference type="ARBA" id="ARBA00022833"/>
    </source>
</evidence>
<keyword evidence="8" id="KW-0804">Transcription</keyword>
<feature type="compositionally biased region" description="Low complexity" evidence="11">
    <location>
        <begin position="252"/>
        <end position="295"/>
    </location>
</feature>
<dbReference type="InterPro" id="IPR025750">
    <property type="entry name" value="DPF1-3_N"/>
</dbReference>
<feature type="domain" description="C2H2-type" evidence="13">
    <location>
        <begin position="200"/>
        <end position="227"/>
    </location>
</feature>
<comment type="similarity">
    <text evidence="2">Belongs to the requiem/DPF family.</text>
</comment>
<evidence type="ECO:0000259" key="12">
    <source>
        <dbReference type="PROSITE" id="PS50016"/>
    </source>
</evidence>
<comment type="subcellular location">
    <subcellularLocation>
        <location evidence="1">Nucleus</location>
    </subcellularLocation>
</comment>
<dbReference type="PROSITE" id="PS00028">
    <property type="entry name" value="ZINC_FINGER_C2H2_1"/>
    <property type="match status" value="1"/>
</dbReference>
<evidence type="ECO:0000256" key="1">
    <source>
        <dbReference type="ARBA" id="ARBA00004123"/>
    </source>
</evidence>
<dbReference type="GO" id="GO:0007399">
    <property type="term" value="P:nervous system development"/>
    <property type="evidence" value="ECO:0007669"/>
    <property type="project" value="TreeGrafter"/>
</dbReference>
<feature type="domain" description="PHD-type" evidence="12">
    <location>
        <begin position="397"/>
        <end position="447"/>
    </location>
</feature>
<evidence type="ECO:0000256" key="10">
    <source>
        <dbReference type="PROSITE-ProRule" id="PRU00042"/>
    </source>
</evidence>
<dbReference type="GO" id="GO:0008270">
    <property type="term" value="F:zinc ion binding"/>
    <property type="evidence" value="ECO:0007669"/>
    <property type="project" value="UniProtKB-KW"/>
</dbReference>
<evidence type="ECO:0000256" key="4">
    <source>
        <dbReference type="ARBA" id="ARBA00022737"/>
    </source>
</evidence>
<sequence>MIDFVIRSRIIFMMSSDISDFTYDKLLSLASRYNRRLQQDKMSRLPFLDGATGIAQRPCLLYRNQSEREGGYLTQIYRYRPHRWKKSRRTGQLPSFLYHGDFLNGNTRIDRFNHVPGNDLNSREADDDDSRGAWAACPEYDVDSDTSDIADENFSVRRRRRKGRTPRISRSAHSGPGRRRSAYSGFDDDSNDRQTSLPVFLCEFCGVRYRSRAGLNYHINSQHSETPRMSCARPAFMSPYRGDHHQSHHHQQQQQQQQSHQPQTNHLLNGSLNNSGITSSYSSSSHSNHVTNKNSENINPLPSNGPVASSRIRPSVIEQGGSLIIEARSWKDMNATDSTEYTCDFCLGNERLNKKTGQSEDMLRCSDCGRFAHFSCLQFTPNMITSVHTYRWQCIECKTCWLCGTSENDEQMLFCDDCDRGYHMYCLSPPLSEPPEGSWSCKLCVERFQSTAASFSSTSLLEVNTIKKSDACNNSINHSNNNNNDSRSIYGTNLNVPCPSTSITTTTTTPVSSLSSVGNTLTVGGGVGGVFQPSFNVASSSSSSSSSTSSATSSSVSLSSSSSSAALFQPSTHLQQILINHIDPSVS</sequence>
<evidence type="ECO:0000256" key="9">
    <source>
        <dbReference type="ARBA" id="ARBA00023242"/>
    </source>
</evidence>
<dbReference type="InterPro" id="IPR036236">
    <property type="entry name" value="Znf_C2H2_sf"/>
</dbReference>
<keyword evidence="4" id="KW-0677">Repeat</keyword>
<proteinExistence type="inferred from homology"/>
<dbReference type="Proteomes" id="UP000050795">
    <property type="component" value="Unassembled WGS sequence"/>
</dbReference>
<evidence type="ECO:0000313" key="14">
    <source>
        <dbReference type="Proteomes" id="UP000050795"/>
    </source>
</evidence>
<dbReference type="AlphaFoldDB" id="A0AA85K5G3"/>
<organism evidence="14 15">
    <name type="scientific">Trichobilharzia regenti</name>
    <name type="common">Nasal bird schistosome</name>
    <dbReference type="NCBI Taxonomy" id="157069"/>
    <lineage>
        <taxon>Eukaryota</taxon>
        <taxon>Metazoa</taxon>
        <taxon>Spiralia</taxon>
        <taxon>Lophotrochozoa</taxon>
        <taxon>Platyhelminthes</taxon>
        <taxon>Trematoda</taxon>
        <taxon>Digenea</taxon>
        <taxon>Strigeidida</taxon>
        <taxon>Schistosomatoidea</taxon>
        <taxon>Schistosomatidae</taxon>
        <taxon>Trichobilharzia</taxon>
    </lineage>
</organism>
<dbReference type="Pfam" id="PF00628">
    <property type="entry name" value="PHD"/>
    <property type="match status" value="2"/>
</dbReference>
<protein>
    <recommendedName>
        <fullName evidence="16">PHD finger protein 10</fullName>
    </recommendedName>
</protein>
<dbReference type="SMART" id="SM00249">
    <property type="entry name" value="PHD"/>
    <property type="match status" value="2"/>
</dbReference>
<dbReference type="PANTHER" id="PTHR45888:SF5">
    <property type="entry name" value="D4, ISOFORM A"/>
    <property type="match status" value="1"/>
</dbReference>
<dbReference type="Gene3D" id="3.30.40.10">
    <property type="entry name" value="Zinc/RING finger domain, C3HC4 (zinc finger)"/>
    <property type="match status" value="1"/>
</dbReference>
<evidence type="ECO:0000256" key="3">
    <source>
        <dbReference type="ARBA" id="ARBA00022723"/>
    </source>
</evidence>
<reference evidence="15" key="2">
    <citation type="submission" date="2023-11" db="UniProtKB">
        <authorList>
            <consortium name="WormBaseParasite"/>
        </authorList>
    </citation>
    <scope>IDENTIFICATION</scope>
</reference>
<evidence type="ECO:0000256" key="5">
    <source>
        <dbReference type="ARBA" id="ARBA00022771"/>
    </source>
</evidence>
<feature type="region of interest" description="Disordered" evidence="11">
    <location>
        <begin position="157"/>
        <end position="190"/>
    </location>
</feature>
<dbReference type="FunFam" id="3.30.40.10:FF:000005">
    <property type="entry name" value="zinc finger protein isoform X1"/>
    <property type="match status" value="1"/>
</dbReference>
<keyword evidence="3" id="KW-0479">Metal-binding</keyword>
<keyword evidence="14" id="KW-1185">Reference proteome</keyword>
<keyword evidence="9" id="KW-0539">Nucleus</keyword>
<dbReference type="WBParaSite" id="TREG1_71510.1">
    <property type="protein sequence ID" value="TREG1_71510.1"/>
    <property type="gene ID" value="TREG1_71510"/>
</dbReference>
<dbReference type="GO" id="GO:0071565">
    <property type="term" value="C:nBAF complex"/>
    <property type="evidence" value="ECO:0007669"/>
    <property type="project" value="TreeGrafter"/>
</dbReference>